<keyword evidence="6" id="KW-0472">Membrane</keyword>
<protein>
    <submittedName>
        <fullName evidence="12">Trypanosomal VSG domain containing protein, putative</fullName>
    </submittedName>
</protein>
<sequence>MNRRQPGQRNDALNQTIQEIKATAEAMANLGLADSASQVQAKLNEALYGTQTVDDGVQLTASDGQTREETCGKTGDANSKSRTGDSLKIDVMCLCALQSVGQGAQVCTDSTTATMSINPTGDTDLAEDWRKLKTGCRKLAPTAKLSAASLKATVAALTAYIAAGRTADAKTNFVLGKLRNNGNDGCKATADGADGACVYYGRGTGAGLRHQIKWATNLEEAAEEMEKAEKAAAHAYVLYQKLNILNHTLGKAAAAPTQPIAQSAPRQTQKTPAKELREEAEKECNKKETEPECKTPCKWNAEEKDEKKRCTLSEEGEKAEKE</sequence>
<keyword evidence="13" id="KW-1185">Reference proteome</keyword>
<keyword evidence="7" id="KW-0325">Glycoprotein</keyword>
<feature type="domain" description="Trypanosome variant surface glycoprotein B-type N-terminal" evidence="11">
    <location>
        <begin position="9"/>
        <end position="242"/>
    </location>
</feature>
<comment type="caution">
    <text evidence="12">The sequence shown here is derived from an EMBL/GenBank/DDBJ whole genome shotgun (WGS) entry which is preliminary data.</text>
</comment>
<dbReference type="EMBL" id="CZPT02000541">
    <property type="protein sequence ID" value="SCU66449.1"/>
    <property type="molecule type" value="Genomic_DNA"/>
</dbReference>
<evidence type="ECO:0000313" key="12">
    <source>
        <dbReference type="EMBL" id="SCU66449.1"/>
    </source>
</evidence>
<dbReference type="GO" id="GO:0098552">
    <property type="term" value="C:side of membrane"/>
    <property type="evidence" value="ECO:0007669"/>
    <property type="project" value="UniProtKB-KW"/>
</dbReference>
<evidence type="ECO:0000256" key="5">
    <source>
        <dbReference type="ARBA" id="ARBA00022729"/>
    </source>
</evidence>
<dbReference type="Gene3D" id="4.10.110.20">
    <property type="entry name" value="Variant surface glycoprotein MITAT 1.2, VSG 221, C-terminal domain"/>
    <property type="match status" value="1"/>
</dbReference>
<dbReference type="AlphaFoldDB" id="A0A1G4I3M7"/>
<accession>A0A1G4I3M7</accession>
<dbReference type="SUPFAM" id="SSF118251">
    <property type="entry name" value="Variant surface glycoprotein MITAT 1.2, VSG 221, C-terminal domain"/>
    <property type="match status" value="1"/>
</dbReference>
<evidence type="ECO:0000256" key="9">
    <source>
        <dbReference type="SAM" id="Coils"/>
    </source>
</evidence>
<comment type="subcellular location">
    <subcellularLocation>
        <location evidence="2">Cell membrane</location>
        <topology evidence="2">Lipid-anchor</topology>
        <topology evidence="2">GPI-anchor</topology>
    </subcellularLocation>
</comment>
<dbReference type="VEuPathDB" id="TriTrypDB:TEOVI_000866400"/>
<keyword evidence="8" id="KW-0449">Lipoprotein</keyword>
<dbReference type="InterPro" id="IPR027446">
    <property type="entry name" value="VSG_C_dom_sf"/>
</dbReference>
<dbReference type="Proteomes" id="UP000195570">
    <property type="component" value="Unassembled WGS sequence"/>
</dbReference>
<evidence type="ECO:0000256" key="6">
    <source>
        <dbReference type="ARBA" id="ARBA00023136"/>
    </source>
</evidence>
<keyword evidence="3" id="KW-1003">Cell membrane</keyword>
<dbReference type="RefSeq" id="XP_067077898.1">
    <property type="nucleotide sequence ID" value="XM_067221797.1"/>
</dbReference>
<feature type="coiled-coil region" evidence="9">
    <location>
        <begin position="211"/>
        <end position="238"/>
    </location>
</feature>
<feature type="compositionally biased region" description="Polar residues" evidence="10">
    <location>
        <begin position="259"/>
        <end position="271"/>
    </location>
</feature>
<evidence type="ECO:0000259" key="11">
    <source>
        <dbReference type="Pfam" id="PF13206"/>
    </source>
</evidence>
<keyword evidence="9" id="KW-0175">Coiled coil</keyword>
<dbReference type="GeneID" id="92382598"/>
<gene>
    <name evidence="12" type="ORF">TEOVI_000866400</name>
</gene>
<evidence type="ECO:0000256" key="7">
    <source>
        <dbReference type="ARBA" id="ARBA00023180"/>
    </source>
</evidence>
<dbReference type="GO" id="GO:0005886">
    <property type="term" value="C:plasma membrane"/>
    <property type="evidence" value="ECO:0007669"/>
    <property type="project" value="UniProtKB-SubCell"/>
</dbReference>
<feature type="region of interest" description="Disordered" evidence="10">
    <location>
        <begin position="256"/>
        <end position="322"/>
    </location>
</feature>
<organism evidence="12 13">
    <name type="scientific">Trypanosoma equiperdum</name>
    <dbReference type="NCBI Taxonomy" id="5694"/>
    <lineage>
        <taxon>Eukaryota</taxon>
        <taxon>Discoba</taxon>
        <taxon>Euglenozoa</taxon>
        <taxon>Kinetoplastea</taxon>
        <taxon>Metakinetoplastina</taxon>
        <taxon>Trypanosomatida</taxon>
        <taxon>Trypanosomatidae</taxon>
        <taxon>Trypanosoma</taxon>
    </lineage>
</organism>
<evidence type="ECO:0000313" key="13">
    <source>
        <dbReference type="Proteomes" id="UP000195570"/>
    </source>
</evidence>
<proteinExistence type="predicted"/>
<comment type="function">
    <text evidence="1">VSG forms a coat on the surface of the parasite. The trypanosome evades the immune response of the host by expressing a series of antigenically distinct VSGs from an estimated 1000 VSG genes.</text>
</comment>
<evidence type="ECO:0000256" key="8">
    <source>
        <dbReference type="ARBA" id="ARBA00023288"/>
    </source>
</evidence>
<keyword evidence="5" id="KW-0732">Signal</keyword>
<evidence type="ECO:0000256" key="2">
    <source>
        <dbReference type="ARBA" id="ARBA00004609"/>
    </source>
</evidence>
<feature type="compositionally biased region" description="Basic and acidic residues" evidence="10">
    <location>
        <begin position="272"/>
        <end position="322"/>
    </location>
</feature>
<reference evidence="12" key="1">
    <citation type="submission" date="2016-09" db="EMBL/GenBank/DDBJ databases">
        <authorList>
            <person name="Hebert L."/>
            <person name="Moumen B."/>
        </authorList>
    </citation>
    <scope>NUCLEOTIDE SEQUENCE [LARGE SCALE GENOMIC DNA]</scope>
    <source>
        <strain evidence="12">OVI</strain>
    </source>
</reference>
<name>A0A1G4I3M7_TRYEQ</name>
<evidence type="ECO:0000256" key="10">
    <source>
        <dbReference type="SAM" id="MobiDB-lite"/>
    </source>
</evidence>
<evidence type="ECO:0000256" key="1">
    <source>
        <dbReference type="ARBA" id="ARBA00002523"/>
    </source>
</evidence>
<keyword evidence="4" id="KW-0336">GPI-anchor</keyword>
<dbReference type="Pfam" id="PF13206">
    <property type="entry name" value="VSG_B"/>
    <property type="match status" value="1"/>
</dbReference>
<evidence type="ECO:0000256" key="3">
    <source>
        <dbReference type="ARBA" id="ARBA00022475"/>
    </source>
</evidence>
<dbReference type="InterPro" id="IPR025932">
    <property type="entry name" value="Trypano_VSG_B_N_dom"/>
</dbReference>
<evidence type="ECO:0000256" key="4">
    <source>
        <dbReference type="ARBA" id="ARBA00022622"/>
    </source>
</evidence>